<feature type="binding site" evidence="7">
    <location>
        <position position="174"/>
    </location>
    <ligand>
        <name>a divalent metal cation</name>
        <dbReference type="ChEBI" id="CHEBI:60240"/>
        <note>ligand shared between dimeric partners</note>
    </ligand>
</feature>
<dbReference type="RefSeq" id="WP_218148882.1">
    <property type="nucleotide sequence ID" value="NZ_FOUU01000008.1"/>
</dbReference>
<feature type="binding site" evidence="7">
    <location>
        <position position="301"/>
    </location>
    <ligand>
        <name>substrate</name>
    </ligand>
</feature>
<feature type="binding site" evidence="7">
    <location>
        <position position="283"/>
    </location>
    <ligand>
        <name>substrate</name>
    </ligand>
</feature>
<evidence type="ECO:0000256" key="2">
    <source>
        <dbReference type="ARBA" id="ARBA00022723"/>
    </source>
</evidence>
<keyword evidence="3 7" id="KW-0521">NADP</keyword>
<evidence type="ECO:0000256" key="6">
    <source>
        <dbReference type="ARBA" id="ARBA00023096"/>
    </source>
</evidence>
<dbReference type="GO" id="GO:0008615">
    <property type="term" value="P:pyridoxine biosynthetic process"/>
    <property type="evidence" value="ECO:0007669"/>
    <property type="project" value="UniProtKB-UniRule"/>
</dbReference>
<keyword evidence="4 7" id="KW-0560">Oxidoreductase</keyword>
<dbReference type="GO" id="GO:0005737">
    <property type="term" value="C:cytoplasm"/>
    <property type="evidence" value="ECO:0007669"/>
    <property type="project" value="UniProtKB-SubCell"/>
</dbReference>
<reference evidence="9" key="1">
    <citation type="submission" date="2016-10" db="EMBL/GenBank/DDBJ databases">
        <authorList>
            <person name="Varghese N."/>
            <person name="Submissions S."/>
        </authorList>
    </citation>
    <scope>NUCLEOTIDE SEQUENCE [LARGE SCALE GENOMIC DNA]</scope>
    <source>
        <strain evidence="9">DSM 9990</strain>
    </source>
</reference>
<sequence>MPESGRVPRIAITMGDPCGVGPEVVAAALSDPEVRRQCLPVVIGEPLAFRRACKVLGVEAEVREIRSPESVAESSIKEVPVYCPMRLEERDVEPGKPTNRTARATISYIETAVRMTMEGITDAVCTAPINKAVLASSGFPFPGHTEFLQYLTGSDKAVMMLVGPSLRVSLVTIHVPLREVCSLLSIEGITDTISITGKALWEFFGIESPRIAVCGVNPHAGEGGKFGREETEIIGRAVKRASDMLPFQISGPHPADTVFFHACRGAYDAVVAMYHDQGLLPIKLLHFHEAVNVTLGLPLIRTSVDHGTAYDIAGKGLAHPGSMKAAVSLAAKMVGQGRHRREAGRT</sequence>
<accession>A0A1I4VA51</accession>
<dbReference type="PANTHER" id="PTHR30004">
    <property type="entry name" value="4-HYDROXYTHREONINE-4-PHOSPHATE DEHYDROGENASE"/>
    <property type="match status" value="1"/>
</dbReference>
<feature type="binding site" evidence="7">
    <location>
        <position position="145"/>
    </location>
    <ligand>
        <name>substrate</name>
    </ligand>
</feature>
<dbReference type="GO" id="GO:0050570">
    <property type="term" value="F:4-hydroxythreonine-4-phosphate dehydrogenase activity"/>
    <property type="evidence" value="ECO:0007669"/>
    <property type="project" value="UniProtKB-UniRule"/>
</dbReference>
<dbReference type="HAMAP" id="MF_00536">
    <property type="entry name" value="PdxA"/>
    <property type="match status" value="1"/>
</dbReference>
<dbReference type="SUPFAM" id="SSF53659">
    <property type="entry name" value="Isocitrate/Isopropylmalate dehydrogenase-like"/>
    <property type="match status" value="1"/>
</dbReference>
<dbReference type="GO" id="GO:0046872">
    <property type="term" value="F:metal ion binding"/>
    <property type="evidence" value="ECO:0007669"/>
    <property type="project" value="UniProtKB-UniRule"/>
</dbReference>
<evidence type="ECO:0000256" key="5">
    <source>
        <dbReference type="ARBA" id="ARBA00023027"/>
    </source>
</evidence>
<comment type="pathway">
    <text evidence="7">Cofactor biosynthesis; pyridoxine 5'-phosphate biosynthesis; pyridoxine 5'-phosphate from D-erythrose 4-phosphate: step 4/5.</text>
</comment>
<comment type="catalytic activity">
    <reaction evidence="7">
        <text>4-(phosphooxy)-L-threonine + NAD(+) = 3-amino-2-oxopropyl phosphate + CO2 + NADH</text>
        <dbReference type="Rhea" id="RHEA:32275"/>
        <dbReference type="ChEBI" id="CHEBI:16526"/>
        <dbReference type="ChEBI" id="CHEBI:57279"/>
        <dbReference type="ChEBI" id="CHEBI:57540"/>
        <dbReference type="ChEBI" id="CHEBI:57945"/>
        <dbReference type="ChEBI" id="CHEBI:58452"/>
        <dbReference type="EC" id="1.1.1.262"/>
    </reaction>
</comment>
<dbReference type="EMBL" id="FOUU01000008">
    <property type="protein sequence ID" value="SFM98062.1"/>
    <property type="molecule type" value="Genomic_DNA"/>
</dbReference>
<dbReference type="AlphaFoldDB" id="A0A1I4VA51"/>
<comment type="miscellaneous">
    <text evidence="7">The active site is located at the dimer interface.</text>
</comment>
<dbReference type="InterPro" id="IPR037510">
    <property type="entry name" value="PdxA"/>
</dbReference>
<organism evidence="8 9">
    <name type="scientific">Thermodesulforhabdus norvegica</name>
    <dbReference type="NCBI Taxonomy" id="39841"/>
    <lineage>
        <taxon>Bacteria</taxon>
        <taxon>Pseudomonadati</taxon>
        <taxon>Thermodesulfobacteriota</taxon>
        <taxon>Syntrophobacteria</taxon>
        <taxon>Syntrophobacterales</taxon>
        <taxon>Thermodesulforhabdaceae</taxon>
        <taxon>Thermodesulforhabdus</taxon>
    </lineage>
</organism>
<gene>
    <name evidence="7" type="primary">pdxA</name>
    <name evidence="8" type="ORF">SAMN05660836_02196</name>
</gene>
<dbReference type="NCBIfam" id="TIGR00557">
    <property type="entry name" value="pdxA"/>
    <property type="match status" value="1"/>
</dbReference>
<dbReference type="STRING" id="39841.SAMN05660836_02196"/>
<name>A0A1I4VA51_9BACT</name>
<protein>
    <recommendedName>
        <fullName evidence="7">4-hydroxythreonine-4-phosphate dehydrogenase</fullName>
        <ecNumber evidence="7">1.1.1.262</ecNumber>
    </recommendedName>
    <alternativeName>
        <fullName evidence="7">4-(phosphohydroxy)-L-threonine dehydrogenase</fullName>
    </alternativeName>
</protein>
<comment type="cofactor">
    <cofactor evidence="7">
        <name>a divalent metal cation</name>
        <dbReference type="ChEBI" id="CHEBI:60240"/>
    </cofactor>
    <text evidence="7">Binds 1 divalent metal cation per subunit.</text>
</comment>
<feature type="binding site" evidence="7">
    <location>
        <position position="144"/>
    </location>
    <ligand>
        <name>substrate</name>
    </ligand>
</feature>
<keyword evidence="2 7" id="KW-0479">Metal-binding</keyword>
<dbReference type="PANTHER" id="PTHR30004:SF6">
    <property type="entry name" value="D-THREONATE 4-PHOSPHATE DEHYDROGENASE"/>
    <property type="match status" value="1"/>
</dbReference>
<feature type="binding site" evidence="7">
    <location>
        <position position="275"/>
    </location>
    <ligand>
        <name>a divalent metal cation</name>
        <dbReference type="ChEBI" id="CHEBI:60240"/>
        <note>ligand shared between dimeric partners</note>
    </ligand>
</feature>
<feature type="binding site" evidence="7">
    <location>
        <position position="292"/>
    </location>
    <ligand>
        <name>substrate</name>
    </ligand>
</feature>
<keyword evidence="1 7" id="KW-0963">Cytoplasm</keyword>
<dbReference type="UniPathway" id="UPA00244">
    <property type="reaction ID" value="UER00312"/>
</dbReference>
<evidence type="ECO:0000256" key="1">
    <source>
        <dbReference type="ARBA" id="ARBA00022490"/>
    </source>
</evidence>
<evidence type="ECO:0000256" key="3">
    <source>
        <dbReference type="ARBA" id="ARBA00022857"/>
    </source>
</evidence>
<comment type="subunit">
    <text evidence="7">Homodimer.</text>
</comment>
<dbReference type="Pfam" id="PF04166">
    <property type="entry name" value="PdxA"/>
    <property type="match status" value="1"/>
</dbReference>
<dbReference type="EC" id="1.1.1.262" evidence="7"/>
<dbReference type="Gene3D" id="3.40.718.10">
    <property type="entry name" value="Isopropylmalate Dehydrogenase"/>
    <property type="match status" value="1"/>
</dbReference>
<feature type="binding site" evidence="7">
    <location>
        <position position="219"/>
    </location>
    <ligand>
        <name>a divalent metal cation</name>
        <dbReference type="ChEBI" id="CHEBI:60240"/>
        <note>ligand shared between dimeric partners</note>
    </ligand>
</feature>
<keyword evidence="9" id="KW-1185">Reference proteome</keyword>
<dbReference type="GO" id="GO:0051287">
    <property type="term" value="F:NAD binding"/>
    <property type="evidence" value="ECO:0007669"/>
    <property type="project" value="InterPro"/>
</dbReference>
<keyword evidence="5 7" id="KW-0520">NAD</keyword>
<proteinExistence type="inferred from homology"/>
<evidence type="ECO:0000256" key="4">
    <source>
        <dbReference type="ARBA" id="ARBA00023002"/>
    </source>
</evidence>
<comment type="similarity">
    <text evidence="7">Belongs to the PdxA family.</text>
</comment>
<evidence type="ECO:0000313" key="8">
    <source>
        <dbReference type="EMBL" id="SFM98062.1"/>
    </source>
</evidence>
<keyword evidence="6 7" id="KW-0664">Pyridoxine biosynthesis</keyword>
<comment type="subcellular location">
    <subcellularLocation>
        <location evidence="7">Cytoplasm</location>
    </subcellularLocation>
</comment>
<comment type="function">
    <text evidence="7">Catalyzes the NAD(P)-dependent oxidation of 4-(phosphooxy)-L-threonine (HTP) into 2-amino-3-oxo-4-(phosphooxy)butyric acid which spontaneously decarboxylates to form 3-amino-2-oxopropyl phosphate (AHAP).</text>
</comment>
<dbReference type="Proteomes" id="UP000199611">
    <property type="component" value="Unassembled WGS sequence"/>
</dbReference>
<dbReference type="InterPro" id="IPR005255">
    <property type="entry name" value="PdxA_fam"/>
</dbReference>
<dbReference type="GO" id="GO:0042823">
    <property type="term" value="P:pyridoxal phosphate biosynthetic process"/>
    <property type="evidence" value="ECO:0007669"/>
    <property type="project" value="UniProtKB-UniRule"/>
</dbReference>
<evidence type="ECO:0000256" key="7">
    <source>
        <dbReference type="HAMAP-Rule" id="MF_00536"/>
    </source>
</evidence>
<evidence type="ECO:0000313" key="9">
    <source>
        <dbReference type="Proteomes" id="UP000199611"/>
    </source>
</evidence>